<sequence>MNKFRRPKRGLNRVKKLALKRAVEEIRAKYGERAIVKGWKPQEVQK</sequence>
<protein>
    <submittedName>
        <fullName evidence="1">Uncharacterized protein</fullName>
    </submittedName>
</protein>
<organism evidence="1">
    <name type="scientific">Myoviridae sp. ctro722</name>
    <dbReference type="NCBI Taxonomy" id="2827615"/>
    <lineage>
        <taxon>Viruses</taxon>
        <taxon>Duplodnaviria</taxon>
        <taxon>Heunggongvirae</taxon>
        <taxon>Uroviricota</taxon>
        <taxon>Caudoviricetes</taxon>
    </lineage>
</organism>
<accession>A0A8S5LM87</accession>
<name>A0A8S5LM87_9CAUD</name>
<proteinExistence type="predicted"/>
<reference evidence="1" key="1">
    <citation type="journal article" date="2021" name="Proc. Natl. Acad. Sci. U.S.A.">
        <title>A Catalog of Tens of Thousands of Viruses from Human Metagenomes Reveals Hidden Associations with Chronic Diseases.</title>
        <authorList>
            <person name="Tisza M.J."/>
            <person name="Buck C.B."/>
        </authorList>
    </citation>
    <scope>NUCLEOTIDE SEQUENCE</scope>
    <source>
        <strain evidence="1">Ctro722</strain>
    </source>
</reference>
<dbReference type="EMBL" id="BK015873">
    <property type="protein sequence ID" value="DAD70951.1"/>
    <property type="molecule type" value="Genomic_DNA"/>
</dbReference>
<evidence type="ECO:0000313" key="1">
    <source>
        <dbReference type="EMBL" id="DAD70951.1"/>
    </source>
</evidence>